<dbReference type="Pfam" id="PF00531">
    <property type="entry name" value="Death"/>
    <property type="match status" value="1"/>
</dbReference>
<dbReference type="Gene3D" id="1.10.533.10">
    <property type="entry name" value="Death Domain, Fas"/>
    <property type="match status" value="1"/>
</dbReference>
<name>A0AAW1DBS7_9HEMI</name>
<dbReference type="PROSITE" id="PS50017">
    <property type="entry name" value="DEATH_DOMAIN"/>
    <property type="match status" value="1"/>
</dbReference>
<sequence length="410" mass="47498">MSSEMVCKMPRIMQEFGVRRNPELEKLRNEVFDSLEEDERNAKELANELKPIHAGYLFHERGRLALASICQVISSTPKCSSLTTSSSWKDLAYELGLSYHKIGCIENRNTNSSDYTETVLMCYSQMVDATLDRVILALSKLQRFDAITMSRAHLKDMIKFARREQVARTEENNRYYSCNGLESEEPTPDGILRPCGRKHLVHQLPITLRNFDAILDECITNSENKSEDSHQQATVISRPNVTRKWSKCVLLTFAKDGEKIGFKIAAELRKQRAQYLPIGVLILDENFEVVQSNPVHFITHYFSKVDYVIAIITPNYLKSIEMDEEPTERLSSTIDTRYVKLIYTLSYNYYVGNSCRNDKFRAIIPEEYENDVINSERMKTDILLQSYVRQSKLETLALRIIKYKKKTKHK</sequence>
<feature type="domain" description="Death" evidence="1">
    <location>
        <begin position="87"/>
        <end position="154"/>
    </location>
</feature>
<organism evidence="2 3">
    <name type="scientific">Rhynocoris fuscipes</name>
    <dbReference type="NCBI Taxonomy" id="488301"/>
    <lineage>
        <taxon>Eukaryota</taxon>
        <taxon>Metazoa</taxon>
        <taxon>Ecdysozoa</taxon>
        <taxon>Arthropoda</taxon>
        <taxon>Hexapoda</taxon>
        <taxon>Insecta</taxon>
        <taxon>Pterygota</taxon>
        <taxon>Neoptera</taxon>
        <taxon>Paraneoptera</taxon>
        <taxon>Hemiptera</taxon>
        <taxon>Heteroptera</taxon>
        <taxon>Panheteroptera</taxon>
        <taxon>Cimicomorpha</taxon>
        <taxon>Reduviidae</taxon>
        <taxon>Harpactorinae</taxon>
        <taxon>Harpactorini</taxon>
        <taxon>Rhynocoris</taxon>
    </lineage>
</organism>
<dbReference type="CDD" id="cd01670">
    <property type="entry name" value="Death"/>
    <property type="match status" value="1"/>
</dbReference>
<keyword evidence="3" id="KW-1185">Reference proteome</keyword>
<comment type="caution">
    <text evidence="2">The sequence shown here is derived from an EMBL/GenBank/DDBJ whole genome shotgun (WGS) entry which is preliminary data.</text>
</comment>
<dbReference type="InterPro" id="IPR000488">
    <property type="entry name" value="Death_dom"/>
</dbReference>
<dbReference type="EMBL" id="JAPXFL010000003">
    <property type="protein sequence ID" value="KAK9508409.1"/>
    <property type="molecule type" value="Genomic_DNA"/>
</dbReference>
<evidence type="ECO:0000259" key="1">
    <source>
        <dbReference type="PROSITE" id="PS50017"/>
    </source>
</evidence>
<protein>
    <recommendedName>
        <fullName evidence="1">Death domain-containing protein</fullName>
    </recommendedName>
</protein>
<dbReference type="AlphaFoldDB" id="A0AAW1DBS7"/>
<gene>
    <name evidence="2" type="ORF">O3M35_005975</name>
</gene>
<dbReference type="Proteomes" id="UP001461498">
    <property type="component" value="Unassembled WGS sequence"/>
</dbReference>
<reference evidence="2 3" key="1">
    <citation type="submission" date="2022-12" db="EMBL/GenBank/DDBJ databases">
        <title>Chromosome-level genome assembly of true bugs.</title>
        <authorList>
            <person name="Ma L."/>
            <person name="Li H."/>
        </authorList>
    </citation>
    <scope>NUCLEOTIDE SEQUENCE [LARGE SCALE GENOMIC DNA]</scope>
    <source>
        <strain evidence="2">Lab_2022b</strain>
    </source>
</reference>
<dbReference type="GO" id="GO:0007165">
    <property type="term" value="P:signal transduction"/>
    <property type="evidence" value="ECO:0007669"/>
    <property type="project" value="InterPro"/>
</dbReference>
<dbReference type="SUPFAM" id="SSF47986">
    <property type="entry name" value="DEATH domain"/>
    <property type="match status" value="1"/>
</dbReference>
<evidence type="ECO:0000313" key="2">
    <source>
        <dbReference type="EMBL" id="KAK9508408.1"/>
    </source>
</evidence>
<dbReference type="EMBL" id="JAPXFL010000003">
    <property type="protein sequence ID" value="KAK9508408.1"/>
    <property type="molecule type" value="Genomic_DNA"/>
</dbReference>
<accession>A0AAW1DBS7</accession>
<evidence type="ECO:0000313" key="3">
    <source>
        <dbReference type="Proteomes" id="UP001461498"/>
    </source>
</evidence>
<dbReference type="InterPro" id="IPR011029">
    <property type="entry name" value="DEATH-like_dom_sf"/>
</dbReference>
<proteinExistence type="predicted"/>